<dbReference type="PANTHER" id="PTHR22990">
    <property type="entry name" value="F-BOX ONLY PROTEIN"/>
    <property type="match status" value="1"/>
</dbReference>
<dbReference type="InterPro" id="IPR006633">
    <property type="entry name" value="Carb-bd_sugar_hydrolysis-dom"/>
</dbReference>
<keyword evidence="4" id="KW-0732">Signal</keyword>
<proteinExistence type="predicted"/>
<protein>
    <submittedName>
        <fullName evidence="6">Nitrous oxidase accessory protein</fullName>
    </submittedName>
</protein>
<reference evidence="6" key="1">
    <citation type="journal article" date="2007" name="J. Bacteriol.">
        <title>Comparative genome analysis of four magnetotactic bacteria reveals a complex set of group-specific genes implicated in magnetosome biomineralization and function.</title>
        <authorList>
            <person name="Richter M."/>
            <person name="Kube M."/>
            <person name="Bazylinski D.A."/>
            <person name="Lombardot T."/>
            <person name="Gloeckner F.O."/>
            <person name="Reinhardt R."/>
            <person name="Schueler D."/>
        </authorList>
    </citation>
    <scope>NUCLEOTIDE SEQUENCE</scope>
    <source>
        <strain evidence="6">MSR-1</strain>
    </source>
</reference>
<organism evidence="6">
    <name type="scientific">Magnetospirillum gryphiswaldense</name>
    <dbReference type="NCBI Taxonomy" id="55518"/>
    <lineage>
        <taxon>Bacteria</taxon>
        <taxon>Pseudomonadati</taxon>
        <taxon>Pseudomonadota</taxon>
        <taxon>Alphaproteobacteria</taxon>
        <taxon>Rhodospirillales</taxon>
        <taxon>Rhodospirillaceae</taxon>
        <taxon>Magnetospirillum</taxon>
    </lineage>
</organism>
<evidence type="ECO:0000256" key="2">
    <source>
        <dbReference type="ARBA" id="ARBA00022737"/>
    </source>
</evidence>
<keyword evidence="2" id="KW-0677">Repeat</keyword>
<evidence type="ECO:0000256" key="1">
    <source>
        <dbReference type="ARBA" id="ARBA00004906"/>
    </source>
</evidence>
<evidence type="ECO:0000313" key="6">
    <source>
        <dbReference type="EMBL" id="CAM74907.1"/>
    </source>
</evidence>
<gene>
    <name evidence="6" type="primary">nosD</name>
    <name evidence="6" type="ORF">MGR_2765</name>
</gene>
<dbReference type="Pfam" id="PF05048">
    <property type="entry name" value="NosD"/>
    <property type="match status" value="1"/>
</dbReference>
<sequence length="432" mass="47082">MMANMITGALSSSWRRFVFAAFAAAPMAVGAVVAGPSTPTVIPASTIQSLIDAATEGAVVVVPPGHYLGKVAVEKPLTLDGDGKVTIDAGGTGSVMLVKANNVTIKGFHLTGTGSDHNSEDAGIQVRGNNNVLKDNRIDDALFGIDLQQSYFNVIRRNHITSKQMDLGLRGDSIRLWYSDDNAIEDNVVKDSRDFVLWYSKRNRVTGNHSSGGRYGMHFMFAADNLVENNTFTDNSVGISMMYDQGDIVRGNVISHSVGATGTCISLKEASAVLIENNEIIYCANGIFLDVSPFQPDTVNTITNNRIAFNDIAISFLNDWQGNEFRANRLTANMTEVAVFGGGSAKRNVWDGNAWDSYEGFDRDGDGIGDTPHRVLNYAGRVWMDVPNTRFFKGAPVLEVLDFLDRLAPFSEPELMLEDEHPRLAGEREKKS</sequence>
<dbReference type="AlphaFoldDB" id="A4TWA0"/>
<name>A4TWA0_9PROT</name>
<feature type="domain" description="Carbohydrate-binding/sugar hydrolysis" evidence="5">
    <location>
        <begin position="62"/>
        <end position="199"/>
    </location>
</feature>
<comment type="pathway">
    <text evidence="1">Protein modification; protein ubiquitination.</text>
</comment>
<dbReference type="InterPro" id="IPR007742">
    <property type="entry name" value="NosD_dom"/>
</dbReference>
<dbReference type="InterPro" id="IPR026464">
    <property type="entry name" value="NosD_copper_fam"/>
</dbReference>
<dbReference type="InterPro" id="IPR012334">
    <property type="entry name" value="Pectin_lyas_fold"/>
</dbReference>
<dbReference type="NCBIfam" id="TIGR04247">
    <property type="entry name" value="NosD_copper_fam"/>
    <property type="match status" value="1"/>
</dbReference>
<dbReference type="RefSeq" id="WP_106001601.1">
    <property type="nucleotide sequence ID" value="NZ_CP027527.1"/>
</dbReference>
<feature type="signal peptide" evidence="4">
    <location>
        <begin position="1"/>
        <end position="20"/>
    </location>
</feature>
<feature type="chain" id="PRO_5002674212" evidence="4">
    <location>
        <begin position="21"/>
        <end position="432"/>
    </location>
</feature>
<dbReference type="SMART" id="SM00722">
    <property type="entry name" value="CASH"/>
    <property type="match status" value="1"/>
</dbReference>
<dbReference type="Gene3D" id="2.160.20.10">
    <property type="entry name" value="Single-stranded right-handed beta-helix, Pectin lyase-like"/>
    <property type="match status" value="2"/>
</dbReference>
<dbReference type="InterPro" id="IPR006626">
    <property type="entry name" value="PbH1"/>
</dbReference>
<dbReference type="SUPFAM" id="SSF51126">
    <property type="entry name" value="Pectin lyase-like"/>
    <property type="match status" value="1"/>
</dbReference>
<evidence type="ECO:0000256" key="4">
    <source>
        <dbReference type="SAM" id="SignalP"/>
    </source>
</evidence>
<dbReference type="InterPro" id="IPR022441">
    <property type="entry name" value="Para_beta_helix_rpt-2"/>
</dbReference>
<evidence type="ECO:0000256" key="3">
    <source>
        <dbReference type="ARBA" id="ARBA00022786"/>
    </source>
</evidence>
<dbReference type="InterPro" id="IPR011050">
    <property type="entry name" value="Pectin_lyase_fold/virulence"/>
</dbReference>
<accession>A4TWA0</accession>
<keyword evidence="3" id="KW-0833">Ubl conjugation pathway</keyword>
<dbReference type="InterPro" id="IPR051550">
    <property type="entry name" value="SCF-Subunits/Alg-Epimerases"/>
</dbReference>
<evidence type="ECO:0000259" key="5">
    <source>
        <dbReference type="SMART" id="SM00722"/>
    </source>
</evidence>
<dbReference type="SMART" id="SM00710">
    <property type="entry name" value="PbH1"/>
    <property type="match status" value="8"/>
</dbReference>
<dbReference type="EMBL" id="CU459003">
    <property type="protein sequence ID" value="CAM74907.1"/>
    <property type="molecule type" value="Genomic_DNA"/>
</dbReference>
<dbReference type="PANTHER" id="PTHR22990:SF15">
    <property type="entry name" value="F-BOX ONLY PROTEIN 10"/>
    <property type="match status" value="1"/>
</dbReference>
<dbReference type="NCBIfam" id="TIGR03804">
    <property type="entry name" value="para_beta_helix"/>
    <property type="match status" value="2"/>
</dbReference>